<feature type="compositionally biased region" description="Polar residues" evidence="1">
    <location>
        <begin position="435"/>
        <end position="457"/>
    </location>
</feature>
<name>A0A023EYY5_TRIIF</name>
<accession>A0A023EYY5</accession>
<evidence type="ECO:0000256" key="1">
    <source>
        <dbReference type="SAM" id="MobiDB-lite"/>
    </source>
</evidence>
<proteinExistence type="evidence at transcript level"/>
<feature type="compositionally biased region" description="Low complexity" evidence="1">
    <location>
        <begin position="125"/>
        <end position="136"/>
    </location>
</feature>
<feature type="compositionally biased region" description="Gly residues" evidence="1">
    <location>
        <begin position="486"/>
        <end position="501"/>
    </location>
</feature>
<dbReference type="InterPro" id="IPR013761">
    <property type="entry name" value="SAM/pointed_sf"/>
</dbReference>
<feature type="region of interest" description="Disordered" evidence="1">
    <location>
        <begin position="123"/>
        <end position="147"/>
    </location>
</feature>
<dbReference type="Gene3D" id="1.10.150.50">
    <property type="entry name" value="Transcription Factor, Ets-1"/>
    <property type="match status" value="1"/>
</dbReference>
<dbReference type="CDD" id="cd09487">
    <property type="entry name" value="SAM_superfamily"/>
    <property type="match status" value="1"/>
</dbReference>
<sequence length="832" mass="91385">LPGAPSLHTHSSKFPIEREVIVKRGSEKQCKIPNLSEYMRRAKPSVAPDAPPKQVAWVHKTETPMSLMDSSKDSEPSPIRPQSNHNAGEASGPTTSTPEDAGARGTGFPQRTYQSLKEIISSRFNNSSNPLPSKSNCADTSMSPQSQLRQHGVYLANSAPQQPHEMHTLRHPHQLPLTQHQQNQQMLCGPYQPQTPQYKYHPMQGTYQVTPNQQQQQQQQGYTAGIMETPVWKPYGTTTTEHLPPPNDGQIIKCQSTENMFGAGCSGIENTYQGKQPTEVAPSVAKSFSQESIPTGQLYNMNKFNMPGPSNAAGSHQPFRGGRSHQQIARASGLTLSQSAAMNCAELGASSSGHQYTTKQVTVHPVPPEQVEVKPPPPLPPTSNSSNQQNQQPTSTAPSSVNKDQQQMSSAPPPVAPKPQVEDDDEGGFVKRGAQSDSGRGSTVYSSAKTSEDTTPPNVGDPEWADRVETELRNILSVPNAEVGAVGDGGPGGGGGGGGGSSESFSSMSPPLPPLSPQPSTDTDNYHRSNRHRMTGGVYGNKSHATSSLWTPRNKEKQSRSHKHNKLTSNLLSNALEIDSMLEENNSSEEDLEYTDTRAIRKQLEGLETMYAQVLKLLGVKKSAHGLLGSSRYEASDPRIAKRRVCGSVSSVPSSVSSRPLRDKRSQHRAKVRDMKGINKRFQRLESHVVTLARSVAHLSSEMRTQHIMMQEMEMMRGELAALRVQANLQQQQQQQQCLPPQHIATKQPNSTPEKVKRLTKFFGDEPPLLRLFLRRLGYEKYANLFEKERIGLLELPFMTEERLHKLGIPLGPRLRIMQQAHLAAPNTLCVL</sequence>
<dbReference type="InterPro" id="IPR001660">
    <property type="entry name" value="SAM"/>
</dbReference>
<feature type="domain" description="SAM" evidence="2">
    <location>
        <begin position="763"/>
        <end position="827"/>
    </location>
</feature>
<reference evidence="3" key="1">
    <citation type="journal article" date="2014" name="PLoS Negl. Trop. Dis.">
        <title>An updated insight into the Sialotranscriptome of Triatoma infestans: developmental stage and geographic variations.</title>
        <authorList>
            <person name="Schwarz A."/>
            <person name="Medrano-Mercado N."/>
            <person name="Schaub G.A."/>
            <person name="Struchiner C.J."/>
            <person name="Bargues M.D."/>
            <person name="Levy M.Z."/>
            <person name="Ribeiro J.M."/>
        </authorList>
    </citation>
    <scope>NUCLEOTIDE SEQUENCE</scope>
    <source>
        <strain evidence="3">Chile</strain>
        <tissue evidence="3">Salivary glands</tissue>
    </source>
</reference>
<organism evidence="3">
    <name type="scientific">Triatoma infestans</name>
    <name type="common">Assassin bug</name>
    <dbReference type="NCBI Taxonomy" id="30076"/>
    <lineage>
        <taxon>Eukaryota</taxon>
        <taxon>Metazoa</taxon>
        <taxon>Ecdysozoa</taxon>
        <taxon>Arthropoda</taxon>
        <taxon>Hexapoda</taxon>
        <taxon>Insecta</taxon>
        <taxon>Pterygota</taxon>
        <taxon>Neoptera</taxon>
        <taxon>Paraneoptera</taxon>
        <taxon>Hemiptera</taxon>
        <taxon>Heteroptera</taxon>
        <taxon>Panheteroptera</taxon>
        <taxon>Cimicomorpha</taxon>
        <taxon>Reduviidae</taxon>
        <taxon>Triatominae</taxon>
        <taxon>Triatoma</taxon>
    </lineage>
</organism>
<feature type="non-terminal residue" evidence="3">
    <location>
        <position position="1"/>
    </location>
</feature>
<feature type="region of interest" description="Disordered" evidence="1">
    <location>
        <begin position="34"/>
        <end position="108"/>
    </location>
</feature>
<evidence type="ECO:0000259" key="2">
    <source>
        <dbReference type="SMART" id="SM00454"/>
    </source>
</evidence>
<feature type="region of interest" description="Disordered" evidence="1">
    <location>
        <begin position="304"/>
        <end position="328"/>
    </location>
</feature>
<feature type="compositionally biased region" description="Polar residues" evidence="1">
    <location>
        <begin position="137"/>
        <end position="147"/>
    </location>
</feature>
<dbReference type="SUPFAM" id="SSF47769">
    <property type="entry name" value="SAM/Pointed domain"/>
    <property type="match status" value="1"/>
</dbReference>
<dbReference type="EMBL" id="GBBI01004284">
    <property type="protein sequence ID" value="JAC14428.1"/>
    <property type="molecule type" value="mRNA"/>
</dbReference>
<dbReference type="SMART" id="SM00454">
    <property type="entry name" value="SAM"/>
    <property type="match status" value="1"/>
</dbReference>
<feature type="region of interest" description="Disordered" evidence="1">
    <location>
        <begin position="479"/>
        <end position="565"/>
    </location>
</feature>
<protein>
    <submittedName>
        <fullName evidence="3">Putative transcriptional regulator of filamentous growth flo8</fullName>
    </submittedName>
</protein>
<feature type="compositionally biased region" description="Polar residues" evidence="1">
    <location>
        <begin position="80"/>
        <end position="98"/>
    </location>
</feature>
<feature type="compositionally biased region" description="Low complexity" evidence="1">
    <location>
        <begin position="382"/>
        <end position="400"/>
    </location>
</feature>
<feature type="compositionally biased region" description="Polar residues" evidence="1">
    <location>
        <begin position="401"/>
        <end position="410"/>
    </location>
</feature>
<dbReference type="AlphaFoldDB" id="A0A023EYY5"/>
<dbReference type="Pfam" id="PF00536">
    <property type="entry name" value="SAM_1"/>
    <property type="match status" value="1"/>
</dbReference>
<evidence type="ECO:0000313" key="3">
    <source>
        <dbReference type="EMBL" id="JAC14428.1"/>
    </source>
</evidence>
<feature type="region of interest" description="Disordered" evidence="1">
    <location>
        <begin position="368"/>
        <end position="463"/>
    </location>
</feature>